<dbReference type="EMBL" id="MU005596">
    <property type="protein sequence ID" value="KAF2680529.1"/>
    <property type="molecule type" value="Genomic_DNA"/>
</dbReference>
<evidence type="ECO:0000256" key="4">
    <source>
        <dbReference type="ARBA" id="ARBA00023136"/>
    </source>
</evidence>
<feature type="transmembrane region" description="Helical" evidence="5">
    <location>
        <begin position="244"/>
        <end position="261"/>
    </location>
</feature>
<protein>
    <recommendedName>
        <fullName evidence="8">RTA1 domain protein</fullName>
    </recommendedName>
</protein>
<evidence type="ECO:0000256" key="1">
    <source>
        <dbReference type="ARBA" id="ARBA00004141"/>
    </source>
</evidence>
<evidence type="ECO:0000313" key="7">
    <source>
        <dbReference type="Proteomes" id="UP000799291"/>
    </source>
</evidence>
<dbReference type="OrthoDB" id="3358017at2759"/>
<proteinExistence type="predicted"/>
<feature type="transmembrane region" description="Helical" evidence="5">
    <location>
        <begin position="76"/>
        <end position="97"/>
    </location>
</feature>
<accession>A0A6G1IRN1</accession>
<feature type="transmembrane region" description="Helical" evidence="5">
    <location>
        <begin position="20"/>
        <end position="37"/>
    </location>
</feature>
<gene>
    <name evidence="6" type="ORF">K458DRAFT_345189</name>
</gene>
<keyword evidence="7" id="KW-1185">Reference proteome</keyword>
<feature type="transmembrane region" description="Helical" evidence="5">
    <location>
        <begin position="49"/>
        <end position="70"/>
    </location>
</feature>
<name>A0A6G1IRN1_9PLEO</name>
<evidence type="ECO:0008006" key="8">
    <source>
        <dbReference type="Google" id="ProtNLM"/>
    </source>
</evidence>
<evidence type="ECO:0000313" key="6">
    <source>
        <dbReference type="EMBL" id="KAF2680529.1"/>
    </source>
</evidence>
<comment type="subcellular location">
    <subcellularLocation>
        <location evidence="1">Membrane</location>
        <topology evidence="1">Multi-pass membrane protein</topology>
    </subcellularLocation>
</comment>
<keyword evidence="4 5" id="KW-0472">Membrane</keyword>
<dbReference type="PANTHER" id="PTHR31465">
    <property type="entry name" value="PROTEIN RTA1-RELATED"/>
    <property type="match status" value="1"/>
</dbReference>
<evidence type="ECO:0000256" key="5">
    <source>
        <dbReference type="SAM" id="Phobius"/>
    </source>
</evidence>
<keyword evidence="3 5" id="KW-1133">Transmembrane helix</keyword>
<feature type="transmembrane region" description="Helical" evidence="5">
    <location>
        <begin position="191"/>
        <end position="208"/>
    </location>
</feature>
<dbReference type="GO" id="GO:0016020">
    <property type="term" value="C:membrane"/>
    <property type="evidence" value="ECO:0007669"/>
    <property type="project" value="UniProtKB-SubCell"/>
</dbReference>
<evidence type="ECO:0000256" key="3">
    <source>
        <dbReference type="ARBA" id="ARBA00022989"/>
    </source>
</evidence>
<dbReference type="PANTHER" id="PTHR31465:SF34">
    <property type="entry name" value="DOMAIN PROTEIN, PUTATIVE (AFU_ORTHOLOGUE AFUA_3G00480)-RELATED"/>
    <property type="match status" value="1"/>
</dbReference>
<reference evidence="6" key="1">
    <citation type="journal article" date="2020" name="Stud. Mycol.">
        <title>101 Dothideomycetes genomes: a test case for predicting lifestyles and emergence of pathogens.</title>
        <authorList>
            <person name="Haridas S."/>
            <person name="Albert R."/>
            <person name="Binder M."/>
            <person name="Bloem J."/>
            <person name="Labutti K."/>
            <person name="Salamov A."/>
            <person name="Andreopoulos B."/>
            <person name="Baker S."/>
            <person name="Barry K."/>
            <person name="Bills G."/>
            <person name="Bluhm B."/>
            <person name="Cannon C."/>
            <person name="Castanera R."/>
            <person name="Culley D."/>
            <person name="Daum C."/>
            <person name="Ezra D."/>
            <person name="Gonzalez J."/>
            <person name="Henrissat B."/>
            <person name="Kuo A."/>
            <person name="Liang C."/>
            <person name="Lipzen A."/>
            <person name="Lutzoni F."/>
            <person name="Magnuson J."/>
            <person name="Mondo S."/>
            <person name="Nolan M."/>
            <person name="Ohm R."/>
            <person name="Pangilinan J."/>
            <person name="Park H.-J."/>
            <person name="Ramirez L."/>
            <person name="Alfaro M."/>
            <person name="Sun H."/>
            <person name="Tritt A."/>
            <person name="Yoshinaga Y."/>
            <person name="Zwiers L.-H."/>
            <person name="Turgeon B."/>
            <person name="Goodwin S."/>
            <person name="Spatafora J."/>
            <person name="Crous P."/>
            <person name="Grigoriev I."/>
        </authorList>
    </citation>
    <scope>NUCLEOTIDE SEQUENCE</scope>
    <source>
        <strain evidence="6">CBS 122367</strain>
    </source>
</reference>
<evidence type="ECO:0000256" key="2">
    <source>
        <dbReference type="ARBA" id="ARBA00022692"/>
    </source>
</evidence>
<sequence>MPDGRPVEGSVWFYEPSKVAPAIFATLFLLTGLWHTYQCSHYRAWKITGLHPFCCTLFIVGFAVRVYGAWDIDNVTVLIVSTICIYSAPPILELANYHVLGRILYYIPYHAPLHPGRTLTTFGTLSFFVELLNGLGVAFLTNPNIPQSRQDLGHILMKTALITQIFVMLMFVAIVGVFHRRCRKSGIKNKNVDGVLVTMYISTFYIMTRTVYRVVEHFGVSRAPADPGPAWDPMTLSPVVRYEYYFYIFEAGLMLSNSLLWNTRHPRRHLPQDYHVYLAQDGVSEMQGPGWSTEQSWLMTFIDPFGWFAGKKGPKQKQFWEENGYGGGNGHEEIAYGGAEGADVPLVRRERQEV</sequence>
<feature type="transmembrane region" description="Helical" evidence="5">
    <location>
        <begin position="160"/>
        <end position="179"/>
    </location>
</feature>
<dbReference type="Pfam" id="PF04479">
    <property type="entry name" value="RTA1"/>
    <property type="match status" value="1"/>
</dbReference>
<feature type="transmembrane region" description="Helical" evidence="5">
    <location>
        <begin position="118"/>
        <end position="140"/>
    </location>
</feature>
<organism evidence="6 7">
    <name type="scientific">Lentithecium fluviatile CBS 122367</name>
    <dbReference type="NCBI Taxonomy" id="1168545"/>
    <lineage>
        <taxon>Eukaryota</taxon>
        <taxon>Fungi</taxon>
        <taxon>Dikarya</taxon>
        <taxon>Ascomycota</taxon>
        <taxon>Pezizomycotina</taxon>
        <taxon>Dothideomycetes</taxon>
        <taxon>Pleosporomycetidae</taxon>
        <taxon>Pleosporales</taxon>
        <taxon>Massarineae</taxon>
        <taxon>Lentitheciaceae</taxon>
        <taxon>Lentithecium</taxon>
    </lineage>
</organism>
<dbReference type="AlphaFoldDB" id="A0A6G1IRN1"/>
<keyword evidence="2 5" id="KW-0812">Transmembrane</keyword>
<dbReference type="InterPro" id="IPR007568">
    <property type="entry name" value="RTA1"/>
</dbReference>
<dbReference type="Proteomes" id="UP000799291">
    <property type="component" value="Unassembled WGS sequence"/>
</dbReference>